<gene>
    <name evidence="1" type="ORF">K3G42_006145</name>
</gene>
<comment type="caution">
    <text evidence="1">The sequence shown here is derived from an EMBL/GenBank/DDBJ whole genome shotgun (WGS) entry which is preliminary data.</text>
</comment>
<proteinExistence type="predicted"/>
<organism evidence="1 2">
    <name type="scientific">Sphaerodactylus townsendi</name>
    <dbReference type="NCBI Taxonomy" id="933632"/>
    <lineage>
        <taxon>Eukaryota</taxon>
        <taxon>Metazoa</taxon>
        <taxon>Chordata</taxon>
        <taxon>Craniata</taxon>
        <taxon>Vertebrata</taxon>
        <taxon>Euteleostomi</taxon>
        <taxon>Lepidosauria</taxon>
        <taxon>Squamata</taxon>
        <taxon>Bifurcata</taxon>
        <taxon>Gekkota</taxon>
        <taxon>Sphaerodactylidae</taxon>
        <taxon>Sphaerodactylus</taxon>
    </lineage>
</organism>
<dbReference type="Proteomes" id="UP000827872">
    <property type="component" value="Linkage Group LG01"/>
</dbReference>
<protein>
    <submittedName>
        <fullName evidence="1">Uncharacterized protein</fullName>
    </submittedName>
</protein>
<reference evidence="1" key="1">
    <citation type="submission" date="2021-08" db="EMBL/GenBank/DDBJ databases">
        <title>The first chromosome-level gecko genome reveals the dynamic sex chromosomes of Neotropical dwarf geckos (Sphaerodactylidae: Sphaerodactylus).</title>
        <authorList>
            <person name="Pinto B.J."/>
            <person name="Keating S.E."/>
            <person name="Gamble T."/>
        </authorList>
    </citation>
    <scope>NUCLEOTIDE SEQUENCE</scope>
    <source>
        <strain evidence="1">TG3544</strain>
    </source>
</reference>
<name>A0ACB8G7W8_9SAUR</name>
<evidence type="ECO:0000313" key="1">
    <source>
        <dbReference type="EMBL" id="KAH8015609.1"/>
    </source>
</evidence>
<dbReference type="EMBL" id="CM037614">
    <property type="protein sequence ID" value="KAH8015609.1"/>
    <property type="molecule type" value="Genomic_DNA"/>
</dbReference>
<accession>A0ACB8G7W8</accession>
<sequence>MALKMFMKRELVRCPFGEAQHLGTERRFLHVAGRRGDRRVVSQLGIFASDREVGRRHTSQIARTLFQGHFSFLGARGSFARVTNQSPPARYPSPSLAEMTPAGSRPLARKSNQSPARHPASFGTNFAGSVEASSMLAAIFRIMILSLPPISVSEPPCCYSPALNPSALSSTRDIEGSPDPKAFTVTPEGP</sequence>
<evidence type="ECO:0000313" key="2">
    <source>
        <dbReference type="Proteomes" id="UP000827872"/>
    </source>
</evidence>
<keyword evidence="2" id="KW-1185">Reference proteome</keyword>